<accession>A0A7W9L3U1</accession>
<gene>
    <name evidence="1" type="ORF">GGQ63_003993</name>
</gene>
<reference evidence="1 2" key="1">
    <citation type="submission" date="2020-08" db="EMBL/GenBank/DDBJ databases">
        <title>Genomic Encyclopedia of Type Strains, Phase IV (KMG-IV): sequencing the most valuable type-strain genomes for metagenomic binning, comparative biology and taxonomic classification.</title>
        <authorList>
            <person name="Goeker M."/>
        </authorList>
    </citation>
    <scope>NUCLEOTIDE SEQUENCE [LARGE SCALE GENOMIC DNA]</scope>
    <source>
        <strain evidence="1 2">DSM 16268</strain>
    </source>
</reference>
<comment type="caution">
    <text evidence="1">The sequence shown here is derived from an EMBL/GenBank/DDBJ whole genome shotgun (WGS) entry which is preliminary data.</text>
</comment>
<organism evidence="1 2">
    <name type="scientific">Prosthecomicrobium pneumaticum</name>
    <dbReference type="NCBI Taxonomy" id="81895"/>
    <lineage>
        <taxon>Bacteria</taxon>
        <taxon>Pseudomonadati</taxon>
        <taxon>Pseudomonadota</taxon>
        <taxon>Alphaproteobacteria</taxon>
        <taxon>Hyphomicrobiales</taxon>
        <taxon>Kaistiaceae</taxon>
        <taxon>Prosthecomicrobium</taxon>
    </lineage>
</organism>
<dbReference type="Proteomes" id="UP000523821">
    <property type="component" value="Unassembled WGS sequence"/>
</dbReference>
<dbReference type="EMBL" id="JACHOO010000011">
    <property type="protein sequence ID" value="MBB5754896.1"/>
    <property type="molecule type" value="Genomic_DNA"/>
</dbReference>
<proteinExistence type="predicted"/>
<evidence type="ECO:0000313" key="2">
    <source>
        <dbReference type="Proteomes" id="UP000523821"/>
    </source>
</evidence>
<name>A0A7W9L3U1_9HYPH</name>
<evidence type="ECO:0000313" key="1">
    <source>
        <dbReference type="EMBL" id="MBB5754896.1"/>
    </source>
</evidence>
<keyword evidence="2" id="KW-1185">Reference proteome</keyword>
<protein>
    <submittedName>
        <fullName evidence="1">Uncharacterized protein</fullName>
    </submittedName>
</protein>
<dbReference type="AlphaFoldDB" id="A0A7W9L3U1"/>
<sequence length="39" mass="4503">MVAALNFGLRAYREPVEELPHRYLPALRRVKAAIEEILP</sequence>